<dbReference type="Gene3D" id="3.60.40.10">
    <property type="entry name" value="PPM-type phosphatase domain"/>
    <property type="match status" value="1"/>
</dbReference>
<gene>
    <name evidence="7" type="ORF">AMON00008_LOCUS53947</name>
</gene>
<evidence type="ECO:0000256" key="1">
    <source>
        <dbReference type="ARBA" id="ARBA00001936"/>
    </source>
</evidence>
<accession>A0A7S4SRN5</accession>
<evidence type="ECO:0000256" key="5">
    <source>
        <dbReference type="ARBA" id="ARBA00023211"/>
    </source>
</evidence>
<proteinExistence type="inferred from homology"/>
<reference evidence="7" key="1">
    <citation type="submission" date="2021-01" db="EMBL/GenBank/DDBJ databases">
        <authorList>
            <person name="Corre E."/>
            <person name="Pelletier E."/>
            <person name="Niang G."/>
            <person name="Scheremetjew M."/>
            <person name="Finn R."/>
            <person name="Kale V."/>
            <person name="Holt S."/>
            <person name="Cochrane G."/>
            <person name="Meng A."/>
            <person name="Brown T."/>
            <person name="Cohen L."/>
        </authorList>
    </citation>
    <scope>NUCLEOTIDE SEQUENCE</scope>
    <source>
        <strain evidence="7">CCMP3105</strain>
    </source>
</reference>
<dbReference type="AlphaFoldDB" id="A0A7S4SRN5"/>
<organism evidence="7">
    <name type="scientific">Alexandrium monilatum</name>
    <dbReference type="NCBI Taxonomy" id="311494"/>
    <lineage>
        <taxon>Eukaryota</taxon>
        <taxon>Sar</taxon>
        <taxon>Alveolata</taxon>
        <taxon>Dinophyceae</taxon>
        <taxon>Gonyaulacales</taxon>
        <taxon>Pyrocystaceae</taxon>
        <taxon>Alexandrium</taxon>
    </lineage>
</organism>
<dbReference type="InterPro" id="IPR001932">
    <property type="entry name" value="PPM-type_phosphatase-like_dom"/>
</dbReference>
<dbReference type="InterPro" id="IPR036457">
    <property type="entry name" value="PPM-type-like_dom_sf"/>
</dbReference>
<evidence type="ECO:0000256" key="2">
    <source>
        <dbReference type="ARBA" id="ARBA00001946"/>
    </source>
</evidence>
<dbReference type="EMBL" id="HBNR01075918">
    <property type="protein sequence ID" value="CAE4652298.1"/>
    <property type="molecule type" value="Transcribed_RNA"/>
</dbReference>
<dbReference type="PANTHER" id="PTHR13832:SF565">
    <property type="entry name" value="AT28366P-RELATED"/>
    <property type="match status" value="1"/>
</dbReference>
<protein>
    <recommendedName>
        <fullName evidence="4">protein-serine/threonine phosphatase</fullName>
        <ecNumber evidence="4">3.1.3.16</ecNumber>
    </recommendedName>
</protein>
<dbReference type="PROSITE" id="PS51746">
    <property type="entry name" value="PPM_2"/>
    <property type="match status" value="1"/>
</dbReference>
<evidence type="ECO:0000313" key="7">
    <source>
        <dbReference type="EMBL" id="CAE4652298.1"/>
    </source>
</evidence>
<dbReference type="InterPro" id="IPR015655">
    <property type="entry name" value="PP2C"/>
</dbReference>
<name>A0A7S4SRN5_9DINO</name>
<feature type="domain" description="PPM-type phosphatase" evidence="6">
    <location>
        <begin position="1"/>
        <end position="287"/>
    </location>
</feature>
<comment type="cofactor">
    <cofactor evidence="1">
        <name>Mn(2+)</name>
        <dbReference type="ChEBI" id="CHEBI:29035"/>
    </cofactor>
</comment>
<dbReference type="GO" id="GO:0004722">
    <property type="term" value="F:protein serine/threonine phosphatase activity"/>
    <property type="evidence" value="ECO:0007669"/>
    <property type="project" value="UniProtKB-EC"/>
</dbReference>
<comment type="cofactor">
    <cofactor evidence="2">
        <name>Mg(2+)</name>
        <dbReference type="ChEBI" id="CHEBI:18420"/>
    </cofactor>
</comment>
<sequence length="345" mass="36090">MQGFRLSHEDAHSVCDGGSSAAFWVLDGHGGDGAAGFCAPELAREFRDELLAGGLPSDARLEQGFGAVDERHRASLGEGSSKASGASAGGVLVAQQSDGSYSLKLVCCGDVCGFVLRSPSEEEASAASLSIRNPPHLGQDHAVDHQWPLVVATVPHRPDHPAEMARIKAAGGGVSASDPPRLEDSLTVSRALGDFEFKSDGALPAAEQKLSCVPDVHEVSGLRPGSLCLLGCCELFRALPGASAGGLVRERLAREPKADLGDLASGLLRAGLRMKCRGDMTLMIVSLVEGTDWASSPPEMQSFEKVDEKELAGLPEDTSRQYLAFLRRAGFPAEPSGCSSCGRRG</sequence>
<dbReference type="Pfam" id="PF00481">
    <property type="entry name" value="PP2C"/>
    <property type="match status" value="1"/>
</dbReference>
<dbReference type="SMART" id="SM00332">
    <property type="entry name" value="PP2Cc"/>
    <property type="match status" value="1"/>
</dbReference>
<comment type="similarity">
    <text evidence="3">Belongs to the PP2C family.</text>
</comment>
<keyword evidence="5" id="KW-0464">Manganese</keyword>
<evidence type="ECO:0000256" key="4">
    <source>
        <dbReference type="ARBA" id="ARBA00013081"/>
    </source>
</evidence>
<evidence type="ECO:0000259" key="6">
    <source>
        <dbReference type="PROSITE" id="PS51746"/>
    </source>
</evidence>
<dbReference type="PANTHER" id="PTHR13832">
    <property type="entry name" value="PROTEIN PHOSPHATASE 2C"/>
    <property type="match status" value="1"/>
</dbReference>
<dbReference type="CDD" id="cd00143">
    <property type="entry name" value="PP2Cc"/>
    <property type="match status" value="1"/>
</dbReference>
<dbReference type="EC" id="3.1.3.16" evidence="4"/>
<dbReference type="SUPFAM" id="SSF81606">
    <property type="entry name" value="PP2C-like"/>
    <property type="match status" value="1"/>
</dbReference>
<evidence type="ECO:0000256" key="3">
    <source>
        <dbReference type="ARBA" id="ARBA00006702"/>
    </source>
</evidence>